<dbReference type="PROSITE" id="PS50021">
    <property type="entry name" value="CH"/>
    <property type="match status" value="1"/>
</dbReference>
<dbReference type="InterPro" id="IPR003096">
    <property type="entry name" value="SM22_calponin"/>
</dbReference>
<dbReference type="Proteomes" id="UP000242875">
    <property type="component" value="Unassembled WGS sequence"/>
</dbReference>
<feature type="region of interest" description="Disordered" evidence="10">
    <location>
        <begin position="1106"/>
        <end position="1150"/>
    </location>
</feature>
<feature type="binding site" evidence="9">
    <location>
        <position position="866"/>
    </location>
    <ligand>
        <name>ATP</name>
        <dbReference type="ChEBI" id="CHEBI:30616"/>
    </ligand>
</feature>
<dbReference type="PANTHER" id="PTHR24361:SF433">
    <property type="entry name" value="PROTEIN KINASE DOMAIN-CONTAINING PROTEIN"/>
    <property type="match status" value="1"/>
</dbReference>
<feature type="region of interest" description="Disordered" evidence="10">
    <location>
        <begin position="1175"/>
        <end position="1268"/>
    </location>
</feature>
<protein>
    <recommendedName>
        <fullName evidence="1">non-specific serine/threonine protein kinase</fullName>
        <ecNumber evidence="1">2.7.11.1</ecNumber>
    </recommendedName>
</protein>
<evidence type="ECO:0000256" key="9">
    <source>
        <dbReference type="PROSITE-ProRule" id="PRU10141"/>
    </source>
</evidence>
<feature type="region of interest" description="Disordered" evidence="10">
    <location>
        <begin position="13"/>
        <end position="67"/>
    </location>
</feature>
<dbReference type="InterPro" id="IPR017441">
    <property type="entry name" value="Protein_kinase_ATP_BS"/>
</dbReference>
<dbReference type="EC" id="2.7.11.1" evidence="1"/>
<dbReference type="InterPro" id="IPR001715">
    <property type="entry name" value="CH_dom"/>
</dbReference>
<evidence type="ECO:0000256" key="8">
    <source>
        <dbReference type="ARBA" id="ARBA00048679"/>
    </source>
</evidence>
<dbReference type="GO" id="GO:0005524">
    <property type="term" value="F:ATP binding"/>
    <property type="evidence" value="ECO:0007669"/>
    <property type="project" value="UniProtKB-UniRule"/>
</dbReference>
<feature type="region of interest" description="Disordered" evidence="10">
    <location>
        <begin position="301"/>
        <end position="365"/>
    </location>
</feature>
<keyword evidence="6 9" id="KW-0067">ATP-binding</keyword>
<feature type="compositionally biased region" description="Low complexity" evidence="10">
    <location>
        <begin position="663"/>
        <end position="674"/>
    </location>
</feature>
<evidence type="ECO:0000256" key="10">
    <source>
        <dbReference type="SAM" id="MobiDB-lite"/>
    </source>
</evidence>
<evidence type="ECO:0000256" key="3">
    <source>
        <dbReference type="ARBA" id="ARBA00022679"/>
    </source>
</evidence>
<feature type="compositionally biased region" description="Polar residues" evidence="10">
    <location>
        <begin position="449"/>
        <end position="459"/>
    </location>
</feature>
<dbReference type="OrthoDB" id="8693905at2759"/>
<feature type="compositionally biased region" description="Basic and acidic residues" evidence="10">
    <location>
        <begin position="609"/>
        <end position="619"/>
    </location>
</feature>
<feature type="compositionally biased region" description="Low complexity" evidence="10">
    <location>
        <begin position="264"/>
        <end position="277"/>
    </location>
</feature>
<evidence type="ECO:0000259" key="12">
    <source>
        <dbReference type="PROSITE" id="PS50021"/>
    </source>
</evidence>
<dbReference type="PRINTS" id="PR00888">
    <property type="entry name" value="SM22CALPONIN"/>
</dbReference>
<evidence type="ECO:0000256" key="1">
    <source>
        <dbReference type="ARBA" id="ARBA00012513"/>
    </source>
</evidence>
<comment type="catalytic activity">
    <reaction evidence="7">
        <text>L-threonyl-[protein] + ATP = O-phospho-L-threonyl-[protein] + ADP + H(+)</text>
        <dbReference type="Rhea" id="RHEA:46608"/>
        <dbReference type="Rhea" id="RHEA-COMP:11060"/>
        <dbReference type="Rhea" id="RHEA-COMP:11605"/>
        <dbReference type="ChEBI" id="CHEBI:15378"/>
        <dbReference type="ChEBI" id="CHEBI:30013"/>
        <dbReference type="ChEBI" id="CHEBI:30616"/>
        <dbReference type="ChEBI" id="CHEBI:61977"/>
        <dbReference type="ChEBI" id="CHEBI:456216"/>
        <dbReference type="EC" id="2.7.11.1"/>
    </reaction>
</comment>
<dbReference type="PROSITE" id="PS00108">
    <property type="entry name" value="PROTEIN_KINASE_ST"/>
    <property type="match status" value="1"/>
</dbReference>
<feature type="compositionally biased region" description="Low complexity" evidence="10">
    <location>
        <begin position="1107"/>
        <end position="1129"/>
    </location>
</feature>
<proteinExistence type="predicted"/>
<keyword evidence="4 9" id="KW-0547">Nucleotide-binding</keyword>
<keyword evidence="3" id="KW-0808">Transferase</keyword>
<feature type="region of interest" description="Disordered" evidence="10">
    <location>
        <begin position="559"/>
        <end position="694"/>
    </location>
</feature>
<dbReference type="SUPFAM" id="SSF56112">
    <property type="entry name" value="Protein kinase-like (PK-like)"/>
    <property type="match status" value="1"/>
</dbReference>
<feature type="compositionally biased region" description="Low complexity" evidence="10">
    <location>
        <begin position="625"/>
        <end position="640"/>
    </location>
</feature>
<dbReference type="GO" id="GO:0004674">
    <property type="term" value="F:protein serine/threonine kinase activity"/>
    <property type="evidence" value="ECO:0007669"/>
    <property type="project" value="UniProtKB-KW"/>
</dbReference>
<dbReference type="PROSITE" id="PS00107">
    <property type="entry name" value="PROTEIN_KINASE_ATP"/>
    <property type="match status" value="1"/>
</dbReference>
<evidence type="ECO:0000256" key="2">
    <source>
        <dbReference type="ARBA" id="ARBA00022527"/>
    </source>
</evidence>
<evidence type="ECO:0000313" key="14">
    <source>
        <dbReference type="Proteomes" id="UP000242875"/>
    </source>
</evidence>
<feature type="compositionally biased region" description="Polar residues" evidence="10">
    <location>
        <begin position="1185"/>
        <end position="1221"/>
    </location>
</feature>
<feature type="compositionally biased region" description="Polar residues" evidence="10">
    <location>
        <begin position="330"/>
        <end position="345"/>
    </location>
</feature>
<feature type="compositionally biased region" description="Basic and acidic residues" evidence="10">
    <location>
        <begin position="582"/>
        <end position="594"/>
    </location>
</feature>
<dbReference type="Gene3D" id="3.30.200.20">
    <property type="entry name" value="Phosphorylase Kinase, domain 1"/>
    <property type="match status" value="1"/>
</dbReference>
<feature type="compositionally biased region" description="Polar residues" evidence="10">
    <location>
        <begin position="231"/>
        <end position="242"/>
    </location>
</feature>
<comment type="caution">
    <text evidence="13">The sequence shown here is derived from an EMBL/GenBank/DDBJ whole genome shotgun (WGS) entry which is preliminary data.</text>
</comment>
<feature type="compositionally biased region" description="Low complexity" evidence="10">
    <location>
        <begin position="534"/>
        <end position="544"/>
    </location>
</feature>
<organism evidence="13 14">
    <name type="scientific">Bifiguratus adelaidae</name>
    <dbReference type="NCBI Taxonomy" id="1938954"/>
    <lineage>
        <taxon>Eukaryota</taxon>
        <taxon>Fungi</taxon>
        <taxon>Fungi incertae sedis</taxon>
        <taxon>Mucoromycota</taxon>
        <taxon>Mucoromycotina</taxon>
        <taxon>Endogonomycetes</taxon>
        <taxon>Endogonales</taxon>
        <taxon>Endogonales incertae sedis</taxon>
        <taxon>Bifiguratus</taxon>
    </lineage>
</organism>
<dbReference type="PROSITE" id="PS50011">
    <property type="entry name" value="PROTEIN_KINASE_DOM"/>
    <property type="match status" value="1"/>
</dbReference>
<dbReference type="Gene3D" id="1.10.418.10">
    <property type="entry name" value="Calponin-like domain"/>
    <property type="match status" value="1"/>
</dbReference>
<keyword evidence="5" id="KW-0418">Kinase</keyword>
<keyword evidence="2" id="KW-0723">Serine/threonine-protein kinase</keyword>
<dbReference type="SMART" id="SM00220">
    <property type="entry name" value="S_TKc"/>
    <property type="match status" value="1"/>
</dbReference>
<feature type="region of interest" description="Disordered" evidence="10">
    <location>
        <begin position="448"/>
        <end position="490"/>
    </location>
</feature>
<accession>A0A261Y4X1</accession>
<gene>
    <name evidence="13" type="ORF">BZG36_01512</name>
</gene>
<evidence type="ECO:0000259" key="11">
    <source>
        <dbReference type="PROSITE" id="PS50011"/>
    </source>
</evidence>
<name>A0A261Y4X1_9FUNG</name>
<evidence type="ECO:0000256" key="4">
    <source>
        <dbReference type="ARBA" id="ARBA00022741"/>
    </source>
</evidence>
<feature type="region of interest" description="Disordered" evidence="10">
    <location>
        <begin position="198"/>
        <end position="279"/>
    </location>
</feature>
<dbReference type="InterPro" id="IPR053235">
    <property type="entry name" value="Ser_Thr_kinase"/>
</dbReference>
<dbReference type="EMBL" id="MVBO01000012">
    <property type="protein sequence ID" value="OZJ05659.1"/>
    <property type="molecule type" value="Genomic_DNA"/>
</dbReference>
<sequence length="1268" mass="139529">MATLQLKDIDLSLPYSRDGSMAGPVPFSAPPIRRSKQTEQPRSQEEGRKALVNTSKKASFRKSEPTTMTKYDQLRQAQQASNQQAAKQFIQRVLGRDALDDHVGFFEGLRDGIVLCRLVNAIQPNLIPTIGYKDLPFVKMENIANFLQGARALGLANSDLFQTVDLYEGKDLAVVVATLLTLERLVYGVPSPQLATHPPVVDSSSAAIDENASRPEENSVSSTDADRTRHSVSSLVLQSHPRSSLREAEDDDQLQDYIGGLGISTPKSPTFPSSPLPQRDVYSRSASALKAIESPSLPSRPIRSYLIATPPSPSLRTPSTSERTHRPNYGRSSSYDSQDTPNTLYTKARSDRYQEPSNMFSDVDTSGRLYPSGILSPGQSSLRRNSIPEEVNQHNSLPRDPLAASRSNLQKIKTFGRASVITANAASEGKQRRCNDGPPRPRTYLPLQSGRSFGNANTHEVTKPPISVATRPSPINNTKSTDAPNEGPLPQYQHVRDIYAQMDKELEERRLQRQNNGRTTSDLEERAGTWNTPSSASNRSSIRSNRLLGKATALQDLLRDSQDDSSAVQKENGRASLLDWASRPESDGENDDKSCAPVLVNRVQTSEDDAGKIDRKSATEDESIARSSISSIPTSIPSIPDSDEEEAGMAQSASLWTTLNHPSSNSRDSRQSSSGVFRKANDSGYGTSQRKPTQEIRVRLEEIEQSFKELGSADPSLRSPSWCLLDGSVDSLRSNTGLSTLASSDRTISVMNIPKSFGSISSRRNSIQEPYNTSMAPSNSQLKRLAISEAEKRSQASKSFLSISSGQSSIGKEDASKREILSLADDDDELIQYQLGNCIGKGQFGAVYRALNLNNGQMVAVKRIKKEDGLEEEMDNLMNGSLLHTLKSFGAFPEKLIASYVMRILDGLEYLHEEGVVHCDLKAANILTTKSGNVKLSDFGVSLNLKLREADTGVVAGTPNWKVIELKGASTKSDIWSLGCTVIELFTGKPPYSNLIAMTTLFRIVEDERPPIPEKCSTDMRDFLIECFQKDPDQRPDAVDLKRHPWLVRHAAQKVLLVKPVKKHAMFCEDCNLICHDKCKVHARECSANLTTAFTDNELLTTSVTHSPLLSQNTQQSPSTQSRSRSYSYVEPKVVTPPSPNPSVSSNMKDRARKISRVFSSVSPSSIQQHVMEGLKHRSPFHMENPSTTGSYDDRNSYFTPNNAPATPSNRHARSSRSLSINLGDHTSPRRSLAGTPSPFRPPTIDEDYFDTNVQKGKGNKEEDCAIS</sequence>
<dbReference type="InterPro" id="IPR011009">
    <property type="entry name" value="Kinase-like_dom_sf"/>
</dbReference>
<comment type="catalytic activity">
    <reaction evidence="8">
        <text>L-seryl-[protein] + ATP = O-phospho-L-seryl-[protein] + ADP + H(+)</text>
        <dbReference type="Rhea" id="RHEA:17989"/>
        <dbReference type="Rhea" id="RHEA-COMP:9863"/>
        <dbReference type="Rhea" id="RHEA-COMP:11604"/>
        <dbReference type="ChEBI" id="CHEBI:15378"/>
        <dbReference type="ChEBI" id="CHEBI:29999"/>
        <dbReference type="ChEBI" id="CHEBI:30616"/>
        <dbReference type="ChEBI" id="CHEBI:83421"/>
        <dbReference type="ChEBI" id="CHEBI:456216"/>
        <dbReference type="EC" id="2.7.11.1"/>
    </reaction>
</comment>
<dbReference type="Pfam" id="PF00307">
    <property type="entry name" value="CH"/>
    <property type="match status" value="1"/>
</dbReference>
<dbReference type="GO" id="GO:0005737">
    <property type="term" value="C:cytoplasm"/>
    <property type="evidence" value="ECO:0007669"/>
    <property type="project" value="TreeGrafter"/>
</dbReference>
<dbReference type="Gene3D" id="1.10.510.10">
    <property type="entry name" value="Transferase(Phosphotransferase) domain 1"/>
    <property type="match status" value="1"/>
</dbReference>
<dbReference type="AlphaFoldDB" id="A0A261Y4X1"/>
<dbReference type="PANTHER" id="PTHR24361">
    <property type="entry name" value="MITOGEN-ACTIVATED KINASE KINASE KINASE"/>
    <property type="match status" value="1"/>
</dbReference>
<dbReference type="Pfam" id="PF00069">
    <property type="entry name" value="Pkinase"/>
    <property type="match status" value="1"/>
</dbReference>
<feature type="compositionally biased region" description="Basic and acidic residues" evidence="10">
    <location>
        <begin position="36"/>
        <end position="49"/>
    </location>
</feature>
<feature type="compositionally biased region" description="Polar residues" evidence="10">
    <location>
        <begin position="473"/>
        <end position="483"/>
    </location>
</feature>
<dbReference type="InterPro" id="IPR000719">
    <property type="entry name" value="Prot_kinase_dom"/>
</dbReference>
<feature type="domain" description="Protein kinase" evidence="11">
    <location>
        <begin position="833"/>
        <end position="1047"/>
    </location>
</feature>
<dbReference type="SUPFAM" id="SSF47576">
    <property type="entry name" value="Calponin-homology domain, CH-domain"/>
    <property type="match status" value="1"/>
</dbReference>
<feature type="compositionally biased region" description="Basic and acidic residues" evidence="10">
    <location>
        <begin position="1259"/>
        <end position="1268"/>
    </location>
</feature>
<feature type="compositionally biased region" description="Polar residues" evidence="10">
    <location>
        <begin position="651"/>
        <end position="662"/>
    </location>
</feature>
<feature type="domain" description="Calponin-homology (CH)" evidence="12">
    <location>
        <begin position="80"/>
        <end position="186"/>
    </location>
</feature>
<evidence type="ECO:0000313" key="13">
    <source>
        <dbReference type="EMBL" id="OZJ05659.1"/>
    </source>
</evidence>
<dbReference type="SMART" id="SM00033">
    <property type="entry name" value="CH"/>
    <property type="match status" value="1"/>
</dbReference>
<evidence type="ECO:0000256" key="6">
    <source>
        <dbReference type="ARBA" id="ARBA00022840"/>
    </source>
</evidence>
<reference evidence="13 14" key="1">
    <citation type="journal article" date="2017" name="Mycologia">
        <title>Bifiguratus adelaidae, gen. et sp. nov., a new member of Mucoromycotina in endophytic and soil-dwelling habitats.</title>
        <authorList>
            <person name="Torres-Cruz T.J."/>
            <person name="Billingsley Tobias T.L."/>
            <person name="Almatruk M."/>
            <person name="Hesse C."/>
            <person name="Kuske C.R."/>
            <person name="Desiro A."/>
            <person name="Benucci G.M."/>
            <person name="Bonito G."/>
            <person name="Stajich J.E."/>
            <person name="Dunlap C."/>
            <person name="Arnold A.E."/>
            <person name="Porras-Alfaro A."/>
        </authorList>
    </citation>
    <scope>NUCLEOTIDE SEQUENCE [LARGE SCALE GENOMIC DNA]</scope>
    <source>
        <strain evidence="13 14">AZ0501</strain>
    </source>
</reference>
<dbReference type="InterPro" id="IPR008271">
    <property type="entry name" value="Ser/Thr_kinase_AS"/>
</dbReference>
<evidence type="ECO:0000256" key="7">
    <source>
        <dbReference type="ARBA" id="ARBA00047899"/>
    </source>
</evidence>
<evidence type="ECO:0000256" key="5">
    <source>
        <dbReference type="ARBA" id="ARBA00022777"/>
    </source>
</evidence>
<keyword evidence="14" id="KW-1185">Reference proteome</keyword>
<dbReference type="InterPro" id="IPR036872">
    <property type="entry name" value="CH_dom_sf"/>
</dbReference>
<feature type="compositionally biased region" description="Polar residues" evidence="10">
    <location>
        <begin position="355"/>
        <end position="364"/>
    </location>
</feature>
<feature type="region of interest" description="Disordered" evidence="10">
    <location>
        <begin position="510"/>
        <end position="544"/>
    </location>
</feature>